<keyword evidence="3 10" id="KW-0808">Transferase</keyword>
<evidence type="ECO:0000259" key="9">
    <source>
        <dbReference type="Pfam" id="PF13632"/>
    </source>
</evidence>
<evidence type="ECO:0000256" key="8">
    <source>
        <dbReference type="SAM" id="Phobius"/>
    </source>
</evidence>
<evidence type="ECO:0000313" key="10">
    <source>
        <dbReference type="EMBL" id="WTQ76039.1"/>
    </source>
</evidence>
<evidence type="ECO:0000256" key="7">
    <source>
        <dbReference type="SAM" id="MobiDB-lite"/>
    </source>
</evidence>
<evidence type="ECO:0000256" key="3">
    <source>
        <dbReference type="ARBA" id="ARBA00022679"/>
    </source>
</evidence>
<feature type="domain" description="Glycosyltransferase 2-like" evidence="9">
    <location>
        <begin position="227"/>
        <end position="433"/>
    </location>
</feature>
<feature type="compositionally biased region" description="Low complexity" evidence="7">
    <location>
        <begin position="454"/>
        <end position="478"/>
    </location>
</feature>
<proteinExistence type="predicted"/>
<keyword evidence="6 8" id="KW-0472">Membrane</keyword>
<comment type="subcellular location">
    <subcellularLocation>
        <location evidence="1">Membrane</location>
        <topology evidence="1">Multi-pass membrane protein</topology>
    </subcellularLocation>
</comment>
<feature type="compositionally biased region" description="Basic and acidic residues" evidence="7">
    <location>
        <begin position="1"/>
        <end position="11"/>
    </location>
</feature>
<dbReference type="AlphaFoldDB" id="A0AAU1LXI5"/>
<name>A0AAU1LXI5_9ACTN</name>
<evidence type="ECO:0000256" key="1">
    <source>
        <dbReference type="ARBA" id="ARBA00004141"/>
    </source>
</evidence>
<dbReference type="InterPro" id="IPR001173">
    <property type="entry name" value="Glyco_trans_2-like"/>
</dbReference>
<keyword evidence="4 8" id="KW-0812">Transmembrane</keyword>
<dbReference type="GO" id="GO:0005886">
    <property type="term" value="C:plasma membrane"/>
    <property type="evidence" value="ECO:0007669"/>
    <property type="project" value="TreeGrafter"/>
</dbReference>
<feature type="transmembrane region" description="Helical" evidence="8">
    <location>
        <begin position="419"/>
        <end position="439"/>
    </location>
</feature>
<evidence type="ECO:0000256" key="5">
    <source>
        <dbReference type="ARBA" id="ARBA00022989"/>
    </source>
</evidence>
<dbReference type="PANTHER" id="PTHR43867">
    <property type="entry name" value="CELLULOSE SYNTHASE CATALYTIC SUBUNIT A [UDP-FORMING]"/>
    <property type="match status" value="1"/>
</dbReference>
<feature type="region of interest" description="Disordered" evidence="7">
    <location>
        <begin position="447"/>
        <end position="478"/>
    </location>
</feature>
<feature type="transmembrane region" description="Helical" evidence="8">
    <location>
        <begin position="83"/>
        <end position="103"/>
    </location>
</feature>
<dbReference type="PANTHER" id="PTHR43867:SF2">
    <property type="entry name" value="CELLULOSE SYNTHASE CATALYTIC SUBUNIT A [UDP-FORMING]"/>
    <property type="match status" value="1"/>
</dbReference>
<gene>
    <name evidence="10" type="ORF">OG222_24350</name>
</gene>
<accession>A0AAU1LXI5</accession>
<evidence type="ECO:0000256" key="6">
    <source>
        <dbReference type="ARBA" id="ARBA00023136"/>
    </source>
</evidence>
<dbReference type="SUPFAM" id="SSF53448">
    <property type="entry name" value="Nucleotide-diphospho-sugar transferases"/>
    <property type="match status" value="1"/>
</dbReference>
<reference evidence="10" key="1">
    <citation type="submission" date="2022-10" db="EMBL/GenBank/DDBJ databases">
        <title>The complete genomes of actinobacterial strains from the NBC collection.</title>
        <authorList>
            <person name="Joergensen T.S."/>
            <person name="Alvarez Arevalo M."/>
            <person name="Sterndorff E.B."/>
            <person name="Faurdal D."/>
            <person name="Vuksanovic O."/>
            <person name="Mourched A.-S."/>
            <person name="Charusanti P."/>
            <person name="Shaw S."/>
            <person name="Blin K."/>
            <person name="Weber T."/>
        </authorList>
    </citation>
    <scope>NUCLEOTIDE SEQUENCE</scope>
    <source>
        <strain evidence="10">NBC_00148</strain>
    </source>
</reference>
<feature type="transmembrane region" description="Helical" evidence="8">
    <location>
        <begin position="39"/>
        <end position="63"/>
    </location>
</feature>
<evidence type="ECO:0000256" key="4">
    <source>
        <dbReference type="ARBA" id="ARBA00022692"/>
    </source>
</evidence>
<protein>
    <submittedName>
        <fullName evidence="10">Glycosyl transferase</fullName>
    </submittedName>
</protein>
<feature type="region of interest" description="Disordered" evidence="7">
    <location>
        <begin position="1"/>
        <end position="24"/>
    </location>
</feature>
<dbReference type="EMBL" id="CP108169">
    <property type="protein sequence ID" value="WTQ76039.1"/>
    <property type="molecule type" value="Genomic_DNA"/>
</dbReference>
<feature type="transmembrane region" description="Helical" evidence="8">
    <location>
        <begin position="395"/>
        <end position="413"/>
    </location>
</feature>
<keyword evidence="2" id="KW-0328">Glycosyltransferase</keyword>
<dbReference type="InterPro" id="IPR050321">
    <property type="entry name" value="Glycosyltr_2/OpgH_subfam"/>
</dbReference>
<dbReference type="Pfam" id="PF13632">
    <property type="entry name" value="Glyco_trans_2_3"/>
    <property type="match status" value="1"/>
</dbReference>
<dbReference type="GO" id="GO:0016758">
    <property type="term" value="F:hexosyltransferase activity"/>
    <property type="evidence" value="ECO:0007669"/>
    <property type="project" value="TreeGrafter"/>
</dbReference>
<organism evidence="10">
    <name type="scientific">Streptomyces sp. NBC_00148</name>
    <dbReference type="NCBI Taxonomy" id="2903626"/>
    <lineage>
        <taxon>Bacteria</taxon>
        <taxon>Bacillati</taxon>
        <taxon>Actinomycetota</taxon>
        <taxon>Actinomycetes</taxon>
        <taxon>Kitasatosporales</taxon>
        <taxon>Streptomycetaceae</taxon>
        <taxon>Streptomyces</taxon>
    </lineage>
</organism>
<evidence type="ECO:0000256" key="2">
    <source>
        <dbReference type="ARBA" id="ARBA00022676"/>
    </source>
</evidence>
<dbReference type="InterPro" id="IPR029044">
    <property type="entry name" value="Nucleotide-diphossugar_trans"/>
</dbReference>
<dbReference type="Gene3D" id="3.90.550.10">
    <property type="entry name" value="Spore Coat Polysaccharide Biosynthesis Protein SpsA, Chain A"/>
    <property type="match status" value="1"/>
</dbReference>
<sequence length="478" mass="51460">MPSEGHDHDSRGCPAGPLAEPTGPRYRVRFRRPRRTERYRIRAVLLMALAPAVTGLLLLHVLWPTHWTARGEGRRWLVLADSVALVSVGVIELFALAGAAAVAHAVSVARDPVPVTPEPGTVLAFLLTYVPGREPLSTVRASLEGAVRMRHPGPLDVWLLDEGDDPEARMLCAELGVHHFTRLGVPEWNRAEGPHEAGTEHGNYNAWLAKHGDAYDLFARVDTGHVPGQGFLERTTGYFRDPDVAFVVGPRLQAGAAPAGPRAAGSLRDVFHALSQRAGNRYGAPAFTGTGHVVRVGALRQAGGFHESVTEDIATGFAIHRLRNPLSGRYWRSVHTPDVPAVAEGPVARADVFTRRPRSSREAYGRLVRQYAKALFRVEPGRLLGYTLTLVRRPLAAVTCLFAVLSGLLAVTHPALRGWALAALVTALAPVVLWSFVTLREREARAARDRSRAAGRPAQEAEPALAAASPAGSPAGGS</sequence>
<keyword evidence="5 8" id="KW-1133">Transmembrane helix</keyword>